<dbReference type="RefSeq" id="WP_128941420.1">
    <property type="nucleotide sequence ID" value="NZ_RDRA01000016.1"/>
</dbReference>
<name>A0ABY0DEG0_9BRAD</name>
<feature type="region of interest" description="Disordered" evidence="1">
    <location>
        <begin position="146"/>
        <end position="185"/>
    </location>
</feature>
<dbReference type="Proteomes" id="UP000289946">
    <property type="component" value="Unassembled WGS sequence"/>
</dbReference>
<accession>A0ABY0DEG0</accession>
<dbReference type="EMBL" id="RDRA01000016">
    <property type="protein sequence ID" value="RXG90664.1"/>
    <property type="molecule type" value="Genomic_DNA"/>
</dbReference>
<sequence>MGTEYFKNEARRSFWSVHVEAWRRSGLSKRKYCRQHRLSGGIFDRWLRHLVDAETLKMRAELRREERRERLRKKRVPVSKDLRCRAVQAFWAMHDEAMRWCGLSMQTYARAHGISQHSLRRWRDLIDANEVEIDWRTHLHPSARPLLSTSAKTSAKDGAAESRLTATPNDDPPTPGKQNRRSFTDEEKLAIVLETERPGETVSSAARRHGVVTSMLSRWRAELGFGKGKRAKLVQVAVAGASSDVPSTPVVLHDLLQPPDGMTVIELDDGRRVFAPVGSDPDIVRRHVIERETAR</sequence>
<dbReference type="PANTHER" id="PTHR33215:SF13">
    <property type="entry name" value="PROTEIN DISTAL ANTENNA"/>
    <property type="match status" value="1"/>
</dbReference>
<dbReference type="Pfam" id="PF01527">
    <property type="entry name" value="HTH_Tnp_1"/>
    <property type="match status" value="1"/>
</dbReference>
<dbReference type="NCBIfam" id="NF047593">
    <property type="entry name" value="IS66_ISAeme5_TnpA"/>
    <property type="match status" value="1"/>
</dbReference>
<dbReference type="PANTHER" id="PTHR33215">
    <property type="entry name" value="PROTEIN DISTAL ANTENNA"/>
    <property type="match status" value="1"/>
</dbReference>
<reference evidence="2 3" key="1">
    <citation type="submission" date="2018-10" db="EMBL/GenBank/DDBJ databases">
        <title>Bradyrhizobium sp. nov., isolated from effective nodules of peanut in China.</title>
        <authorList>
            <person name="Li Y."/>
        </authorList>
    </citation>
    <scope>NUCLEOTIDE SEQUENCE [LARGE SCALE GENOMIC DNA]</scope>
    <source>
        <strain evidence="2 3">CCBAU 51781</strain>
    </source>
</reference>
<dbReference type="InterPro" id="IPR051839">
    <property type="entry name" value="RD_transcriptional_regulator"/>
</dbReference>
<dbReference type="InterPro" id="IPR002514">
    <property type="entry name" value="Transposase_8"/>
</dbReference>
<protein>
    <recommendedName>
        <fullName evidence="4">Transposase</fullName>
    </recommendedName>
</protein>
<keyword evidence="3" id="KW-1185">Reference proteome</keyword>
<organism evidence="2 3">
    <name type="scientific">Bradyrhizobium zhanjiangense</name>
    <dbReference type="NCBI Taxonomy" id="1325107"/>
    <lineage>
        <taxon>Bacteria</taxon>
        <taxon>Pseudomonadati</taxon>
        <taxon>Pseudomonadota</taxon>
        <taxon>Alphaproteobacteria</taxon>
        <taxon>Hyphomicrobiales</taxon>
        <taxon>Nitrobacteraceae</taxon>
        <taxon>Bradyrhizobium</taxon>
    </lineage>
</organism>
<evidence type="ECO:0000313" key="2">
    <source>
        <dbReference type="EMBL" id="RXG90664.1"/>
    </source>
</evidence>
<evidence type="ECO:0000256" key="1">
    <source>
        <dbReference type="SAM" id="MobiDB-lite"/>
    </source>
</evidence>
<comment type="caution">
    <text evidence="2">The sequence shown here is derived from an EMBL/GenBank/DDBJ whole genome shotgun (WGS) entry which is preliminary data.</text>
</comment>
<dbReference type="SUPFAM" id="SSF48295">
    <property type="entry name" value="TrpR-like"/>
    <property type="match status" value="1"/>
</dbReference>
<evidence type="ECO:0000313" key="3">
    <source>
        <dbReference type="Proteomes" id="UP000289946"/>
    </source>
</evidence>
<proteinExistence type="predicted"/>
<evidence type="ECO:0008006" key="4">
    <source>
        <dbReference type="Google" id="ProtNLM"/>
    </source>
</evidence>
<dbReference type="InterPro" id="IPR010921">
    <property type="entry name" value="Trp_repressor/repl_initiator"/>
</dbReference>
<gene>
    <name evidence="2" type="ORF">EAS62_26785</name>
</gene>